<dbReference type="EMBL" id="CAJNOJ010000337">
    <property type="protein sequence ID" value="CAF1406142.1"/>
    <property type="molecule type" value="Genomic_DNA"/>
</dbReference>
<keyword evidence="3" id="KW-1185">Reference proteome</keyword>
<dbReference type="EMBL" id="CAJNOR010004070">
    <property type="protein sequence ID" value="CAF1472683.1"/>
    <property type="molecule type" value="Genomic_DNA"/>
</dbReference>
<evidence type="ECO:0008006" key="5">
    <source>
        <dbReference type="Google" id="ProtNLM"/>
    </source>
</evidence>
<comment type="caution">
    <text evidence="1">The sequence shown here is derived from an EMBL/GenBank/DDBJ whole genome shotgun (WGS) entry which is preliminary data.</text>
</comment>
<evidence type="ECO:0000313" key="2">
    <source>
        <dbReference type="EMBL" id="CAF1472683.1"/>
    </source>
</evidence>
<proteinExistence type="predicted"/>
<evidence type="ECO:0000313" key="3">
    <source>
        <dbReference type="Proteomes" id="UP000663828"/>
    </source>
</evidence>
<sequence>MNSLSNKKDNVELLDLPDELILTVVKMGDFQISFLCSIIDVGNRRLEQLTFDQCRRIDLVVDYIEAKESSLLRKRLYSDIMPRIYDQIQSLTINIHHVASIQKFLERNYNGILPNLIHLRIRLCVKHSKSGIRYRLGSRRMCFLELWEQPLFTIVAHCFFLPEFSIGEHLTKLCRSSVVRSVRSLEVDDCCSLINSFRKGERYFTDVPRLTHIRLSLLDFYQCVNLLLELGPQLHSLVITLGRCVSFNSDLRSDLEAISCPKLKQVKMTIYENFDEYETCFSLLRCLSSVEYLTLLLAIGKNGVEPNHFIDELVLEKSMLRYMYHLRQFKFHIRSILKYASHHMMNEIHESFLRQQPFNCVYDYFKNNYGQCQIYSIPFVGTRLDFISNRFPLFDGTFSSVTTLLIFDDVLPFENSFFQRLAQALPRLKTLEIRNELGQQQKAMAANMNTDRIHFPHLTVLILYVIHMDYAEQFLCQIHHSSLVELAINKEILLAIIEQNHPQARDNCSRIGSLLTSKPSYEIIDKIEEFFPVAEYFKHIKE</sequence>
<dbReference type="AlphaFoldDB" id="A0A815L9E9"/>
<name>A0A815L9E9_ADIRI</name>
<organism evidence="1 4">
    <name type="scientific">Adineta ricciae</name>
    <name type="common">Rotifer</name>
    <dbReference type="NCBI Taxonomy" id="249248"/>
    <lineage>
        <taxon>Eukaryota</taxon>
        <taxon>Metazoa</taxon>
        <taxon>Spiralia</taxon>
        <taxon>Gnathifera</taxon>
        <taxon>Rotifera</taxon>
        <taxon>Eurotatoria</taxon>
        <taxon>Bdelloidea</taxon>
        <taxon>Adinetida</taxon>
        <taxon>Adinetidae</taxon>
        <taxon>Adineta</taxon>
    </lineage>
</organism>
<protein>
    <recommendedName>
        <fullName evidence="5">F-box domain-containing protein</fullName>
    </recommendedName>
</protein>
<dbReference type="Proteomes" id="UP000663828">
    <property type="component" value="Unassembled WGS sequence"/>
</dbReference>
<accession>A0A815L9E9</accession>
<reference evidence="1" key="1">
    <citation type="submission" date="2021-02" db="EMBL/GenBank/DDBJ databases">
        <authorList>
            <person name="Nowell W R."/>
        </authorList>
    </citation>
    <scope>NUCLEOTIDE SEQUENCE</scope>
</reference>
<gene>
    <name evidence="1" type="ORF">EDS130_LOCUS36370</name>
    <name evidence="2" type="ORF">XAT740_LOCUS38073</name>
</gene>
<dbReference type="OrthoDB" id="10036502at2759"/>
<evidence type="ECO:0000313" key="1">
    <source>
        <dbReference type="EMBL" id="CAF1406142.1"/>
    </source>
</evidence>
<dbReference type="Proteomes" id="UP000663852">
    <property type="component" value="Unassembled WGS sequence"/>
</dbReference>
<evidence type="ECO:0000313" key="4">
    <source>
        <dbReference type="Proteomes" id="UP000663852"/>
    </source>
</evidence>